<dbReference type="PANTHER" id="PTHR33164:SF57">
    <property type="entry name" value="MARR-FAMILY TRANSCRIPTIONAL REGULATOR"/>
    <property type="match status" value="1"/>
</dbReference>
<evidence type="ECO:0000313" key="3">
    <source>
        <dbReference type="EMBL" id="QAS51482.1"/>
    </source>
</evidence>
<dbReference type="Proteomes" id="UP000287756">
    <property type="component" value="Chromosome"/>
</dbReference>
<dbReference type="RefSeq" id="WP_128523283.1">
    <property type="nucleotide sequence ID" value="NZ_CANLVY010000003.1"/>
</dbReference>
<sequence length="144" mass="16818">MSDKSLELIEQQVTDFIRRIVLTEKHRDSLDRSAYILLRQLSSYGPAGVKALAADLHLDISTISRQAAALVEKNYVEKVPNPEDRRAYFYQITELGSKELEENKQRRYQRLAGVLEEWSEEEKEKFGLLLQKYNQTVNRTMNLK</sequence>
<dbReference type="InterPro" id="IPR036388">
    <property type="entry name" value="WH-like_DNA-bd_sf"/>
</dbReference>
<dbReference type="PANTHER" id="PTHR33164">
    <property type="entry name" value="TRANSCRIPTIONAL REGULATOR, MARR FAMILY"/>
    <property type="match status" value="1"/>
</dbReference>
<accession>A0A410M9R9</accession>
<keyword evidence="1" id="KW-0238">DNA-binding</keyword>
<dbReference type="InterPro" id="IPR039422">
    <property type="entry name" value="MarR/SlyA-like"/>
</dbReference>
<dbReference type="Gene3D" id="1.10.10.10">
    <property type="entry name" value="Winged helix-like DNA-binding domain superfamily/Winged helix DNA-binding domain"/>
    <property type="match status" value="1"/>
</dbReference>
<dbReference type="GO" id="GO:0003677">
    <property type="term" value="F:DNA binding"/>
    <property type="evidence" value="ECO:0007669"/>
    <property type="project" value="UniProtKB-KW"/>
</dbReference>
<dbReference type="GO" id="GO:0003700">
    <property type="term" value="F:DNA-binding transcription factor activity"/>
    <property type="evidence" value="ECO:0007669"/>
    <property type="project" value="InterPro"/>
</dbReference>
<dbReference type="SMART" id="SM00347">
    <property type="entry name" value="HTH_MARR"/>
    <property type="match status" value="1"/>
</dbReference>
<proteinExistence type="predicted"/>
<dbReference type="KEGG" id="hli:HLI_04215"/>
<evidence type="ECO:0000313" key="4">
    <source>
        <dbReference type="Proteomes" id="UP000287756"/>
    </source>
</evidence>
<gene>
    <name evidence="3" type="ORF">HLI_04215</name>
</gene>
<dbReference type="InterPro" id="IPR036390">
    <property type="entry name" value="WH_DNA-bd_sf"/>
</dbReference>
<name>A0A410M9R9_9BACI</name>
<protein>
    <submittedName>
        <fullName evidence="3">MarR family transcriptional regulator</fullName>
    </submittedName>
</protein>
<dbReference type="PRINTS" id="PR00598">
    <property type="entry name" value="HTHMARR"/>
</dbReference>
<evidence type="ECO:0000259" key="2">
    <source>
        <dbReference type="PROSITE" id="PS50995"/>
    </source>
</evidence>
<dbReference type="AlphaFoldDB" id="A0A410M9R9"/>
<evidence type="ECO:0000256" key="1">
    <source>
        <dbReference type="ARBA" id="ARBA00023125"/>
    </source>
</evidence>
<dbReference type="SUPFAM" id="SSF46785">
    <property type="entry name" value="Winged helix' DNA-binding domain"/>
    <property type="match status" value="1"/>
</dbReference>
<organism evidence="3 4">
    <name type="scientific">Halobacillus litoralis</name>
    <dbReference type="NCBI Taxonomy" id="45668"/>
    <lineage>
        <taxon>Bacteria</taxon>
        <taxon>Bacillati</taxon>
        <taxon>Bacillota</taxon>
        <taxon>Bacilli</taxon>
        <taxon>Bacillales</taxon>
        <taxon>Bacillaceae</taxon>
        <taxon>Halobacillus</taxon>
    </lineage>
</organism>
<dbReference type="OrthoDB" id="2389730at2"/>
<dbReference type="EMBL" id="CP026118">
    <property type="protein sequence ID" value="QAS51482.1"/>
    <property type="molecule type" value="Genomic_DNA"/>
</dbReference>
<reference evidence="3 4" key="1">
    <citation type="submission" date="2018-01" db="EMBL/GenBank/DDBJ databases">
        <title>The whole genome sequencing and assembly of Halobacillus litoralis ERB031 strain.</title>
        <authorList>
            <person name="Lee S.-J."/>
            <person name="Park M.-K."/>
            <person name="Kim J.-Y."/>
            <person name="Lee Y.-J."/>
            <person name="Yi H."/>
            <person name="Bahn Y.-S."/>
            <person name="Kim J.F."/>
            <person name="Lee D.-W."/>
        </authorList>
    </citation>
    <scope>NUCLEOTIDE SEQUENCE [LARGE SCALE GENOMIC DNA]</scope>
    <source>
        <strain evidence="3 4">ERB 031</strain>
    </source>
</reference>
<dbReference type="Pfam" id="PF01047">
    <property type="entry name" value="MarR"/>
    <property type="match status" value="1"/>
</dbReference>
<dbReference type="GO" id="GO:0006950">
    <property type="term" value="P:response to stress"/>
    <property type="evidence" value="ECO:0007669"/>
    <property type="project" value="TreeGrafter"/>
</dbReference>
<dbReference type="PROSITE" id="PS50995">
    <property type="entry name" value="HTH_MARR_2"/>
    <property type="match status" value="1"/>
</dbReference>
<dbReference type="InterPro" id="IPR000835">
    <property type="entry name" value="HTH_MarR-typ"/>
</dbReference>
<feature type="domain" description="HTH marR-type" evidence="2">
    <location>
        <begin position="1"/>
        <end position="135"/>
    </location>
</feature>